<keyword evidence="7 15" id="KW-0547">Nucleotide-binding</keyword>
<dbReference type="InterPro" id="IPR046843">
    <property type="entry name" value="LonB_AAA-LID"/>
</dbReference>
<keyword evidence="10 15" id="KW-0067">ATP-binding</keyword>
<dbReference type="EMBL" id="CP001941">
    <property type="protein sequence ID" value="ADD09215.1"/>
    <property type="molecule type" value="Genomic_DNA"/>
</dbReference>
<keyword evidence="9 14" id="KW-0720">Serine protease</keyword>
<evidence type="ECO:0000256" key="4">
    <source>
        <dbReference type="ARBA" id="ARBA00022475"/>
    </source>
</evidence>
<evidence type="ECO:0000256" key="3">
    <source>
        <dbReference type="ARBA" id="ARBA00022016"/>
    </source>
</evidence>
<evidence type="ECO:0000256" key="8">
    <source>
        <dbReference type="ARBA" id="ARBA00022801"/>
    </source>
</evidence>
<evidence type="ECO:0000256" key="9">
    <source>
        <dbReference type="ARBA" id="ARBA00022825"/>
    </source>
</evidence>
<dbReference type="Gene3D" id="1.10.8.60">
    <property type="match status" value="1"/>
</dbReference>
<dbReference type="PROSITE" id="PS51786">
    <property type="entry name" value="LON_PROTEOLYTIC"/>
    <property type="match status" value="1"/>
</dbReference>
<dbReference type="PRINTS" id="PR00830">
    <property type="entry name" value="ENDOLAPTASE"/>
</dbReference>
<dbReference type="MEROPS" id="S16.A11"/>
<evidence type="ECO:0000256" key="10">
    <source>
        <dbReference type="ARBA" id="ARBA00022840"/>
    </source>
</evidence>
<comment type="function">
    <text evidence="15">ATP-dependent serine protease that mediates the selective degradation of mutant and abnormal proteins as well as certain short-lived regulatory proteins. Degrades polypeptides processively.</text>
</comment>
<feature type="active site" evidence="14">
    <location>
        <position position="563"/>
    </location>
</feature>
<dbReference type="GO" id="GO:0006508">
    <property type="term" value="P:proteolysis"/>
    <property type="evidence" value="ECO:0007669"/>
    <property type="project" value="UniProtKB-KW"/>
</dbReference>
<evidence type="ECO:0000256" key="6">
    <source>
        <dbReference type="ARBA" id="ARBA00022692"/>
    </source>
</evidence>
<evidence type="ECO:0000256" key="15">
    <source>
        <dbReference type="RuleBase" id="RU369001"/>
    </source>
</evidence>
<dbReference type="InterPro" id="IPR004663">
    <property type="entry name" value="Lon_arc"/>
</dbReference>
<dbReference type="GO" id="GO:0004252">
    <property type="term" value="F:serine-type endopeptidase activity"/>
    <property type="evidence" value="ECO:0007669"/>
    <property type="project" value="UniProtKB-UniRule"/>
</dbReference>
<keyword evidence="4 15" id="KW-1003">Cell membrane</keyword>
<dbReference type="Pfam" id="PF20436">
    <property type="entry name" value="LonB_AAA-LID"/>
    <property type="match status" value="1"/>
</dbReference>
<dbReference type="KEGG" id="abi:Aboo_1408"/>
<dbReference type="GO" id="GO:0006355">
    <property type="term" value="P:regulation of DNA-templated transcription"/>
    <property type="evidence" value="ECO:0007669"/>
    <property type="project" value="InterPro"/>
</dbReference>
<dbReference type="InterPro" id="IPR008269">
    <property type="entry name" value="Lon_proteolytic"/>
</dbReference>
<dbReference type="GO" id="GO:0030163">
    <property type="term" value="P:protein catabolic process"/>
    <property type="evidence" value="ECO:0007669"/>
    <property type="project" value="UniProtKB-UniRule"/>
</dbReference>
<dbReference type="SUPFAM" id="SSF54211">
    <property type="entry name" value="Ribosomal protein S5 domain 2-like"/>
    <property type="match status" value="1"/>
</dbReference>
<evidence type="ECO:0000256" key="11">
    <source>
        <dbReference type="ARBA" id="ARBA00022989"/>
    </source>
</evidence>
<dbReference type="AlphaFoldDB" id="B5ID19"/>
<sequence>MESVDEWIEKQNFKTTKEIKVPPRLVDQVIGQDEAVEVIKKAAQQKRHVIMIGDPGTGKSMLAQSMVDFLPKEELEDILVFPNEEDPNKPIIKTVPAGQGKYIVKQYQEQAKKKKNEKKNSMFSILFLLVLIGGIAVVVTGNYSFLFWSIFIAIFLYMFMGAGIQKEEKALVPKLLVSHSPNDKPPFIDATGSHAGALLGDVRHDPFQSGGLETPPHLRVEAGAIHKAHKGVLFIDEINMLKLESQQSLLTAMQEKKFPISGQSEHSAGAMVHTEPVPCDFILVAAGNLDALQGMHPALRSRIRGYGYEVYMKSVMEDNDENRKKLVRFVAQEVVKDGKIPHFTKAAVAEIIKEAQKRAGRKGKLTLRLRELGGLIRVAGDIAREEKAKFVDIEHVIKAKKLAKPLEQQVADRLIEIKKEYKTFLNKGEAVGIVNGLAVYSAGSGMAEYSGIVLPIMAEVTPAQSRDQGRMIATGKLGEIAKEAVENVSAIIKKYFGKHITNYDVHIQFIGTYEGVEGDSASISVATAVVSALEGIPVNQNIAMTGSLSIRGHVLPVGGITAKVEAAIEAGLEKVIIPKSNLMDVILDEEHEGKIEVIPVSTVEEVLRYALVDCPKKEELLKKFEEIQGYE</sequence>
<dbReference type="GO" id="GO:0005524">
    <property type="term" value="F:ATP binding"/>
    <property type="evidence" value="ECO:0007669"/>
    <property type="project" value="UniProtKB-UniRule"/>
</dbReference>
<evidence type="ECO:0000256" key="14">
    <source>
        <dbReference type="PROSITE-ProRule" id="PRU01122"/>
    </source>
</evidence>
<dbReference type="GO" id="GO:0004176">
    <property type="term" value="F:ATP-dependent peptidase activity"/>
    <property type="evidence" value="ECO:0007669"/>
    <property type="project" value="UniProtKB-UniRule"/>
</dbReference>
<dbReference type="GeneID" id="8828372"/>
<keyword evidence="6" id="KW-0812">Transmembrane</keyword>
<accession>B5ID19</accession>
<dbReference type="InterPro" id="IPR014721">
    <property type="entry name" value="Ribsml_uS5_D2-typ_fold_subgr"/>
</dbReference>
<proteinExistence type="inferred from homology"/>
<evidence type="ECO:0000313" key="17">
    <source>
        <dbReference type="Proteomes" id="UP000001400"/>
    </source>
</evidence>
<protein>
    <recommendedName>
        <fullName evidence="3 15">Archaeal Lon protease</fullName>
        <ecNumber evidence="15">3.4.21.-</ecNumber>
    </recommendedName>
    <alternativeName>
        <fullName evidence="15">ATP-dependent protease La homolog</fullName>
    </alternativeName>
</protein>
<keyword evidence="17" id="KW-1185">Reference proteome</keyword>
<comment type="subunit">
    <text evidence="13 15">Homohexamer. Organized in a ring with a central cavity.</text>
</comment>
<reference evidence="16" key="1">
    <citation type="submission" date="2010-02" db="EMBL/GenBank/DDBJ databases">
        <title>Complete sequence of Aciduliprofundum boonei T469.</title>
        <authorList>
            <consortium name="US DOE Joint Genome Institute"/>
            <person name="Lucas S."/>
            <person name="Copeland A."/>
            <person name="Lapidus A."/>
            <person name="Cheng J.-F."/>
            <person name="Bruce D."/>
            <person name="Goodwin L."/>
            <person name="Pitluck S."/>
            <person name="Saunders E."/>
            <person name="Detter J.C."/>
            <person name="Han C."/>
            <person name="Tapia R."/>
            <person name="Land M."/>
            <person name="Hauser L."/>
            <person name="Kyrpides N."/>
            <person name="Mikhailova N."/>
            <person name="Flores G."/>
            <person name="Reysenbach A.-L."/>
            <person name="Woyke T."/>
        </authorList>
    </citation>
    <scope>NUCLEOTIDE SEQUENCE</scope>
    <source>
        <strain evidence="16">T469</strain>
    </source>
</reference>
<keyword evidence="5 14" id="KW-0645">Protease</keyword>
<evidence type="ECO:0000256" key="1">
    <source>
        <dbReference type="ARBA" id="ARBA00004651"/>
    </source>
</evidence>
<dbReference type="EC" id="3.4.21.-" evidence="15"/>
<dbReference type="InterPro" id="IPR002078">
    <property type="entry name" value="Sigma_54_int"/>
</dbReference>
<keyword evidence="8 14" id="KW-0378">Hydrolase</keyword>
<evidence type="ECO:0000256" key="12">
    <source>
        <dbReference type="ARBA" id="ARBA00023136"/>
    </source>
</evidence>
<dbReference type="Proteomes" id="UP000001400">
    <property type="component" value="Chromosome"/>
</dbReference>
<dbReference type="NCBIfam" id="TIGR00764">
    <property type="entry name" value="lon_rel"/>
    <property type="match status" value="1"/>
</dbReference>
<dbReference type="PANTHER" id="PTHR10046">
    <property type="entry name" value="ATP DEPENDENT LON PROTEASE FAMILY MEMBER"/>
    <property type="match status" value="1"/>
</dbReference>
<dbReference type="OrthoDB" id="64652at2157"/>
<dbReference type="eggNOG" id="arCOG02160">
    <property type="taxonomic scope" value="Archaea"/>
</dbReference>
<comment type="subcellular location">
    <subcellularLocation>
        <location evidence="1 15">Cell membrane</location>
        <topology evidence="1 15">Multi-pass membrane protein</topology>
    </subcellularLocation>
</comment>
<comment type="similarity">
    <text evidence="2 15">Belongs to the peptidase S16 family. Archaeal LonB subfamily.</text>
</comment>
<dbReference type="Pfam" id="PF01078">
    <property type="entry name" value="Mg_chelatase"/>
    <property type="match status" value="1"/>
</dbReference>
<gene>
    <name evidence="16" type="ordered locus">Aboo_1408</name>
</gene>
<organism evidence="16 17">
    <name type="scientific">Aciduliprofundum boonei (strain DSM 19572 / T469)</name>
    <dbReference type="NCBI Taxonomy" id="439481"/>
    <lineage>
        <taxon>Archaea</taxon>
        <taxon>Methanobacteriati</taxon>
        <taxon>Thermoplasmatota</taxon>
        <taxon>DHVE2 group</taxon>
        <taxon>Candidatus Aciduliprofundum</taxon>
    </lineage>
</organism>
<evidence type="ECO:0000256" key="7">
    <source>
        <dbReference type="ARBA" id="ARBA00022741"/>
    </source>
</evidence>
<dbReference type="InterPro" id="IPR020568">
    <property type="entry name" value="Ribosomal_Su5_D2-typ_SF"/>
</dbReference>
<dbReference type="SUPFAM" id="SSF52540">
    <property type="entry name" value="P-loop containing nucleoside triphosphate hydrolases"/>
    <property type="match status" value="1"/>
</dbReference>
<evidence type="ECO:0000256" key="13">
    <source>
        <dbReference type="ARBA" id="ARBA00026070"/>
    </source>
</evidence>
<dbReference type="Pfam" id="PF05362">
    <property type="entry name" value="Lon_C"/>
    <property type="match status" value="1"/>
</dbReference>
<name>B5ID19_ACIB4</name>
<dbReference type="GO" id="GO:0005886">
    <property type="term" value="C:plasma membrane"/>
    <property type="evidence" value="ECO:0007669"/>
    <property type="project" value="UniProtKB-SubCell"/>
</dbReference>
<evidence type="ECO:0000313" key="16">
    <source>
        <dbReference type="EMBL" id="ADD09215.1"/>
    </source>
</evidence>
<dbReference type="InterPro" id="IPR003593">
    <property type="entry name" value="AAA+_ATPase"/>
</dbReference>
<evidence type="ECO:0000256" key="2">
    <source>
        <dbReference type="ARBA" id="ARBA00009579"/>
    </source>
</evidence>
<evidence type="ECO:0000256" key="5">
    <source>
        <dbReference type="ARBA" id="ARBA00022670"/>
    </source>
</evidence>
<dbReference type="Gene3D" id="3.40.50.300">
    <property type="entry name" value="P-loop containing nucleotide triphosphate hydrolases"/>
    <property type="match status" value="2"/>
</dbReference>
<keyword evidence="11" id="KW-1133">Transmembrane helix</keyword>
<dbReference type="Pfam" id="PF00158">
    <property type="entry name" value="Sigma54_activat"/>
    <property type="match status" value="1"/>
</dbReference>
<dbReference type="SMART" id="SM00382">
    <property type="entry name" value="AAA"/>
    <property type="match status" value="1"/>
</dbReference>
<keyword evidence="12" id="KW-0472">Membrane</keyword>
<dbReference type="InterPro" id="IPR027417">
    <property type="entry name" value="P-loop_NTPase"/>
</dbReference>
<dbReference type="InterPro" id="IPR027065">
    <property type="entry name" value="Lon_Prtase"/>
</dbReference>
<dbReference type="HOGENOM" id="CLU_392630_0_0_2"/>
<dbReference type="Gene3D" id="3.30.230.10">
    <property type="match status" value="1"/>
</dbReference>
<dbReference type="InterPro" id="IPR000523">
    <property type="entry name" value="Mg_chelatse_chII-like_cat_dom"/>
</dbReference>
<dbReference type="RefSeq" id="WP_008084060.1">
    <property type="nucleotide sequence ID" value="NC_013926.1"/>
</dbReference>
<feature type="active site" evidence="14">
    <location>
        <position position="520"/>
    </location>
</feature>
<dbReference type="STRING" id="439481.Aboo_1408"/>